<accession>N6V9I1</accession>
<evidence type="ECO:0000313" key="1">
    <source>
        <dbReference type="EMBL" id="ENN89866.1"/>
    </source>
</evidence>
<proteinExistence type="predicted"/>
<comment type="caution">
    <text evidence="1">The sequence shown here is derived from an EMBL/GenBank/DDBJ whole genome shotgun (WGS) entry which is preliminary data.</text>
</comment>
<dbReference type="AlphaFoldDB" id="N6V9I1"/>
<keyword evidence="2" id="KW-1185">Reference proteome</keyword>
<organism evidence="1 2">
    <name type="scientific">Rhizobium freirei PRF 81</name>
    <dbReference type="NCBI Taxonomy" id="363754"/>
    <lineage>
        <taxon>Bacteria</taxon>
        <taxon>Pseudomonadati</taxon>
        <taxon>Pseudomonadota</taxon>
        <taxon>Alphaproteobacteria</taxon>
        <taxon>Hyphomicrobiales</taxon>
        <taxon>Rhizobiaceae</taxon>
        <taxon>Rhizobium/Agrobacterium group</taxon>
        <taxon>Rhizobium</taxon>
    </lineage>
</organism>
<sequence>MAIHAAGGDDLALACDHLRARPDDDVDIRLHIRIAGLADCDDAAVLQADIRLHNPPMVEDQRIGDDGVDSSVRARHLALPHAIANDLAAAELHLLAISGEILLDLDEQFRIGQAHLVADRRPEHAGVGGTGNPVGHGSVSLGGRNEVRIDKALETAEGNIAVDKPLLGGKGMLVPTRMAETGNGDIVVGIAGQYLGDDDHAAARHDIRAGLIGGERRIDIVVNGLIDHDMPLACGFAEGGELIGVIVAEIIELRMRDRQGRAQSSEFAGIAHAPDFRS</sequence>
<gene>
    <name evidence="1" type="ORF">RHSP_80284</name>
</gene>
<dbReference type="EMBL" id="AQHN01000001">
    <property type="protein sequence ID" value="ENN89866.1"/>
    <property type="molecule type" value="Genomic_DNA"/>
</dbReference>
<protein>
    <submittedName>
        <fullName evidence="1">Uncharacterized protein</fullName>
    </submittedName>
</protein>
<dbReference type="Proteomes" id="UP000012429">
    <property type="component" value="Unassembled WGS sequence"/>
</dbReference>
<name>N6V9I1_9HYPH</name>
<reference evidence="1 2" key="1">
    <citation type="journal article" date="2012" name="BMC Genomics">
        <title>Genomic basis of broad host range and environmental adaptability of Rhizobium tropici CIAT 899 and Rhizobium sp. PRF 81 which are used in inoculants for common bean (Phaseolus vulgaris L.).</title>
        <authorList>
            <person name="Ormeno-Orrillo E."/>
            <person name="Menna P."/>
            <person name="Almeida L.G."/>
            <person name="Ollero F.J."/>
            <person name="Nicolas M.F."/>
            <person name="Pains Rodrigues E."/>
            <person name="Shigueyoshi Nakatani A."/>
            <person name="Silva Batista J.S."/>
            <person name="Oliveira Chueire L.M."/>
            <person name="Souza R.C."/>
            <person name="Ribeiro Vasconcelos A.T."/>
            <person name="Megias M."/>
            <person name="Hungria M."/>
            <person name="Martinez-Romero E."/>
        </authorList>
    </citation>
    <scope>NUCLEOTIDE SEQUENCE [LARGE SCALE GENOMIC DNA]</scope>
    <source>
        <strain evidence="1 2">PRF 81</strain>
    </source>
</reference>
<evidence type="ECO:0000313" key="2">
    <source>
        <dbReference type="Proteomes" id="UP000012429"/>
    </source>
</evidence>